<reference evidence="4" key="1">
    <citation type="submission" date="2019-06" db="EMBL/GenBank/DDBJ databases">
        <title>Draft genome sequence of the griseofulvin-producing fungus Xylaria cubensis strain G536.</title>
        <authorList>
            <person name="Mead M.E."/>
            <person name="Raja H.A."/>
            <person name="Steenwyk J.L."/>
            <person name="Knowles S.L."/>
            <person name="Oberlies N.H."/>
            <person name="Rokas A."/>
        </authorList>
    </citation>
    <scope>NUCLEOTIDE SEQUENCE [LARGE SCALE GENOMIC DNA]</scope>
    <source>
        <strain evidence="4">G536</strain>
    </source>
</reference>
<accession>A0A553I727</accession>
<keyword evidence="4" id="KW-1185">Reference proteome</keyword>
<sequence length="342" mass="35245">MDSPTAEIFTDNLNSCPEQRKPIAATTQQDASQGVAEATAQVTSQDAAKITAQPAVTSIIEDKNTPQSGPNPTIILPQVSSTATGDGAAPTHTIDDGAGGLDAKSSGESNSSTRSQTANEEKPVVESQPSSLSSHSSPSQPSPTPLGQSSTPSSLPAVLLPGEIANAGSTVSSGVSPTTTALPPGSTGPTTPTNGNEGLSIGTVAAIAVGSTLVALLLLGIAAYCCLKRRIVRRGARLRTLTLSQESVLNQGFDVSSEWKPPVELPHRSMTPRRVELEESCASRAQLDDISSFQATPSSPSSDTSLALRNAAEMMGTPPRPPRLSPAELFVMPVELPNVYET</sequence>
<keyword evidence="2" id="KW-0812">Transmembrane</keyword>
<dbReference type="EMBL" id="VFLP01000013">
    <property type="protein sequence ID" value="TRX96010.1"/>
    <property type="molecule type" value="Genomic_DNA"/>
</dbReference>
<evidence type="ECO:0000256" key="2">
    <source>
        <dbReference type="SAM" id="Phobius"/>
    </source>
</evidence>
<feature type="transmembrane region" description="Helical" evidence="2">
    <location>
        <begin position="199"/>
        <end position="227"/>
    </location>
</feature>
<feature type="compositionally biased region" description="Low complexity" evidence="1">
    <location>
        <begin position="168"/>
        <end position="193"/>
    </location>
</feature>
<proteinExistence type="predicted"/>
<evidence type="ECO:0000313" key="4">
    <source>
        <dbReference type="Proteomes" id="UP000319160"/>
    </source>
</evidence>
<feature type="compositionally biased region" description="Polar residues" evidence="1">
    <location>
        <begin position="106"/>
        <end position="118"/>
    </location>
</feature>
<dbReference type="AlphaFoldDB" id="A0A553I727"/>
<evidence type="ECO:0000256" key="1">
    <source>
        <dbReference type="SAM" id="MobiDB-lite"/>
    </source>
</evidence>
<keyword evidence="2" id="KW-1133">Transmembrane helix</keyword>
<feature type="compositionally biased region" description="Low complexity" evidence="1">
    <location>
        <begin position="127"/>
        <end position="156"/>
    </location>
</feature>
<comment type="caution">
    <text evidence="3">The sequence shown here is derived from an EMBL/GenBank/DDBJ whole genome shotgun (WGS) entry which is preliminary data.</text>
</comment>
<dbReference type="OrthoDB" id="5424295at2759"/>
<evidence type="ECO:0000313" key="3">
    <source>
        <dbReference type="EMBL" id="TRX96010.1"/>
    </source>
</evidence>
<keyword evidence="2" id="KW-0472">Membrane</keyword>
<dbReference type="Proteomes" id="UP000319160">
    <property type="component" value="Unassembled WGS sequence"/>
</dbReference>
<name>A0A553I727_9PEZI</name>
<protein>
    <submittedName>
        <fullName evidence="3">Uncharacterized protein</fullName>
    </submittedName>
</protein>
<organism evidence="3 4">
    <name type="scientific">Xylaria flabelliformis</name>
    <dbReference type="NCBI Taxonomy" id="2512241"/>
    <lineage>
        <taxon>Eukaryota</taxon>
        <taxon>Fungi</taxon>
        <taxon>Dikarya</taxon>
        <taxon>Ascomycota</taxon>
        <taxon>Pezizomycotina</taxon>
        <taxon>Sordariomycetes</taxon>
        <taxon>Xylariomycetidae</taxon>
        <taxon>Xylariales</taxon>
        <taxon>Xylariaceae</taxon>
        <taxon>Xylaria</taxon>
    </lineage>
</organism>
<feature type="region of interest" description="Disordered" evidence="1">
    <location>
        <begin position="1"/>
        <end position="38"/>
    </location>
</feature>
<feature type="region of interest" description="Disordered" evidence="1">
    <location>
        <begin position="58"/>
        <end position="195"/>
    </location>
</feature>
<gene>
    <name evidence="3" type="ORF">FHL15_003152</name>
</gene>